<dbReference type="Proteomes" id="UP000886998">
    <property type="component" value="Unassembled WGS sequence"/>
</dbReference>
<proteinExistence type="predicted"/>
<gene>
    <name evidence="1" type="ORF">TNIN_256701</name>
</gene>
<protein>
    <submittedName>
        <fullName evidence="1">Uncharacterized protein</fullName>
    </submittedName>
</protein>
<reference evidence="1" key="1">
    <citation type="submission" date="2020-08" db="EMBL/GenBank/DDBJ databases">
        <title>Multicomponent nature underlies the extraordinary mechanical properties of spider dragline silk.</title>
        <authorList>
            <person name="Kono N."/>
            <person name="Nakamura H."/>
            <person name="Mori M."/>
            <person name="Yoshida Y."/>
            <person name="Ohtoshi R."/>
            <person name="Malay A.D."/>
            <person name="Moran D.A.P."/>
            <person name="Tomita M."/>
            <person name="Numata K."/>
            <person name="Arakawa K."/>
        </authorList>
    </citation>
    <scope>NUCLEOTIDE SEQUENCE</scope>
</reference>
<keyword evidence="2" id="KW-1185">Reference proteome</keyword>
<name>A0A8X6YBH1_9ARAC</name>
<dbReference type="EMBL" id="BMAV01017780">
    <property type="protein sequence ID" value="GFY69761.1"/>
    <property type="molecule type" value="Genomic_DNA"/>
</dbReference>
<dbReference type="AlphaFoldDB" id="A0A8X6YBH1"/>
<evidence type="ECO:0000313" key="1">
    <source>
        <dbReference type="EMBL" id="GFY69761.1"/>
    </source>
</evidence>
<sequence>MKDPSRGLWGGRRALPPLILNTSAPSSPPCLDVGIDLRHDRGVHQGAETTPKAGVDELTRVLPHEVRIVEGVVGVQLVQVTSQVRWALEVLHVDVGVRRSSTGVVFRTGTHHDGKDVVAHVKAAAGAGPGALLDAPTLPDDVHSDVLRQLSGVLQAPIASSAIGHEPGHFPRLAGRIIADWAFGARVQVRIGDPLLVGSDHIRIMSVGGGPVEESCGAGEGLRVKGTLEEEKQPDLERTPLQSLLNITIVWIGQYLIALSTESFLDTVHTSKNWLIHFILIP</sequence>
<evidence type="ECO:0000313" key="2">
    <source>
        <dbReference type="Proteomes" id="UP000886998"/>
    </source>
</evidence>
<comment type="caution">
    <text evidence="1">The sequence shown here is derived from an EMBL/GenBank/DDBJ whole genome shotgun (WGS) entry which is preliminary data.</text>
</comment>
<organism evidence="1 2">
    <name type="scientific">Trichonephila inaurata madagascariensis</name>
    <dbReference type="NCBI Taxonomy" id="2747483"/>
    <lineage>
        <taxon>Eukaryota</taxon>
        <taxon>Metazoa</taxon>
        <taxon>Ecdysozoa</taxon>
        <taxon>Arthropoda</taxon>
        <taxon>Chelicerata</taxon>
        <taxon>Arachnida</taxon>
        <taxon>Araneae</taxon>
        <taxon>Araneomorphae</taxon>
        <taxon>Entelegynae</taxon>
        <taxon>Araneoidea</taxon>
        <taxon>Nephilidae</taxon>
        <taxon>Trichonephila</taxon>
        <taxon>Trichonephila inaurata</taxon>
    </lineage>
</organism>
<accession>A0A8X6YBH1</accession>